<organism evidence="1 2">
    <name type="scientific">Oedothorax gibbosus</name>
    <dbReference type="NCBI Taxonomy" id="931172"/>
    <lineage>
        <taxon>Eukaryota</taxon>
        <taxon>Metazoa</taxon>
        <taxon>Ecdysozoa</taxon>
        <taxon>Arthropoda</taxon>
        <taxon>Chelicerata</taxon>
        <taxon>Arachnida</taxon>
        <taxon>Araneae</taxon>
        <taxon>Araneomorphae</taxon>
        <taxon>Entelegynae</taxon>
        <taxon>Araneoidea</taxon>
        <taxon>Linyphiidae</taxon>
        <taxon>Erigoninae</taxon>
        <taxon>Oedothorax</taxon>
    </lineage>
</organism>
<proteinExistence type="predicted"/>
<sequence length="66" mass="7439">MTLITNYVTLSSSYNVNLHSLIENDPSQMPIPGGALTLLLIQVPFRFLSNEPPHSTPRWQQCRADD</sequence>
<gene>
    <name evidence="1" type="ORF">JTE90_021310</name>
</gene>
<evidence type="ECO:0000313" key="2">
    <source>
        <dbReference type="Proteomes" id="UP000827092"/>
    </source>
</evidence>
<name>A0AAV6VLH2_9ARAC</name>
<reference evidence="1 2" key="1">
    <citation type="journal article" date="2022" name="Nat. Ecol. Evol.">
        <title>A masculinizing supergene underlies an exaggerated male reproductive morph in a spider.</title>
        <authorList>
            <person name="Hendrickx F."/>
            <person name="De Corte Z."/>
            <person name="Sonet G."/>
            <person name="Van Belleghem S.M."/>
            <person name="Kostlbacher S."/>
            <person name="Vangestel C."/>
        </authorList>
    </citation>
    <scope>NUCLEOTIDE SEQUENCE [LARGE SCALE GENOMIC DNA]</scope>
    <source>
        <strain evidence="1">W744_W776</strain>
    </source>
</reference>
<accession>A0AAV6VLH2</accession>
<dbReference type="AlphaFoldDB" id="A0AAV6VLH2"/>
<keyword evidence="2" id="KW-1185">Reference proteome</keyword>
<dbReference type="Proteomes" id="UP000827092">
    <property type="component" value="Unassembled WGS sequence"/>
</dbReference>
<evidence type="ECO:0000313" key="1">
    <source>
        <dbReference type="EMBL" id="KAG8197580.1"/>
    </source>
</evidence>
<protein>
    <submittedName>
        <fullName evidence="1">Uncharacterized protein</fullName>
    </submittedName>
</protein>
<dbReference type="EMBL" id="JAFNEN010000053">
    <property type="protein sequence ID" value="KAG8197580.1"/>
    <property type="molecule type" value="Genomic_DNA"/>
</dbReference>
<comment type="caution">
    <text evidence="1">The sequence shown here is derived from an EMBL/GenBank/DDBJ whole genome shotgun (WGS) entry which is preliminary data.</text>
</comment>